<keyword evidence="10" id="KW-1185">Reference proteome</keyword>
<keyword evidence="6" id="KW-0472">Membrane</keyword>
<evidence type="ECO:0000256" key="2">
    <source>
        <dbReference type="ARBA" id="ARBA00022525"/>
    </source>
</evidence>
<dbReference type="Proteomes" id="UP000256486">
    <property type="component" value="Unassembled WGS sequence"/>
</dbReference>
<dbReference type="GO" id="GO:0005975">
    <property type="term" value="P:carbohydrate metabolic process"/>
    <property type="evidence" value="ECO:0007669"/>
    <property type="project" value="UniProtKB-ARBA"/>
</dbReference>
<evidence type="ECO:0000256" key="7">
    <source>
        <dbReference type="SAM" id="SignalP"/>
    </source>
</evidence>
<dbReference type="GO" id="GO:0005509">
    <property type="term" value="F:calcium ion binding"/>
    <property type="evidence" value="ECO:0007669"/>
    <property type="project" value="InterPro"/>
</dbReference>
<organism evidence="9 10">
    <name type="scientific">Subtercola boreus</name>
    <dbReference type="NCBI Taxonomy" id="120213"/>
    <lineage>
        <taxon>Bacteria</taxon>
        <taxon>Bacillati</taxon>
        <taxon>Actinomycetota</taxon>
        <taxon>Actinomycetes</taxon>
        <taxon>Micrococcales</taxon>
        <taxon>Microbacteriaceae</taxon>
        <taxon>Subtercola</taxon>
    </lineage>
</organism>
<comment type="caution">
    <text evidence="9">The sequence shown here is derived from an EMBL/GenBank/DDBJ whole genome shotgun (WGS) entry which is preliminary data.</text>
</comment>
<evidence type="ECO:0000256" key="1">
    <source>
        <dbReference type="ARBA" id="ARBA00022512"/>
    </source>
</evidence>
<name>A0A3E0VGA2_9MICO</name>
<dbReference type="InterPro" id="IPR015943">
    <property type="entry name" value="WD40/YVTN_repeat-like_dom_sf"/>
</dbReference>
<protein>
    <recommendedName>
        <fullName evidence="8">Gram-positive cocci surface proteins LPxTG domain-containing protein</fullName>
    </recommendedName>
</protein>
<evidence type="ECO:0000256" key="3">
    <source>
        <dbReference type="ARBA" id="ARBA00022729"/>
    </source>
</evidence>
<keyword evidence="6" id="KW-0812">Transmembrane</keyword>
<dbReference type="Pfam" id="PF05345">
    <property type="entry name" value="He_PIG"/>
    <property type="match status" value="1"/>
</dbReference>
<keyword evidence="2" id="KW-0964">Secreted</keyword>
<dbReference type="EMBL" id="NBWZ01000001">
    <property type="protein sequence ID" value="RFA07897.1"/>
    <property type="molecule type" value="Genomic_DNA"/>
</dbReference>
<feature type="domain" description="Gram-positive cocci surface proteins LPxTG" evidence="8">
    <location>
        <begin position="462"/>
        <end position="500"/>
    </location>
</feature>
<dbReference type="CDD" id="cd05819">
    <property type="entry name" value="NHL"/>
    <property type="match status" value="1"/>
</dbReference>
<keyword evidence="4" id="KW-0572">Peptidoglycan-anchor</keyword>
<dbReference type="SUPFAM" id="SSF49313">
    <property type="entry name" value="Cadherin-like"/>
    <property type="match status" value="1"/>
</dbReference>
<feature type="compositionally biased region" description="Gly residues" evidence="5">
    <location>
        <begin position="429"/>
        <end position="459"/>
    </location>
</feature>
<keyword evidence="1" id="KW-0134">Cell wall</keyword>
<dbReference type="SUPFAM" id="SSF63829">
    <property type="entry name" value="Calcium-dependent phosphotriesterase"/>
    <property type="match status" value="1"/>
</dbReference>
<evidence type="ECO:0000256" key="4">
    <source>
        <dbReference type="ARBA" id="ARBA00023088"/>
    </source>
</evidence>
<dbReference type="RefSeq" id="WP_116413317.1">
    <property type="nucleotide sequence ID" value="NZ_NBWZ01000001.1"/>
</dbReference>
<proteinExistence type="predicted"/>
<dbReference type="Gene3D" id="2.60.40.10">
    <property type="entry name" value="Immunoglobulins"/>
    <property type="match status" value="1"/>
</dbReference>
<keyword evidence="3 7" id="KW-0732">Signal</keyword>
<gene>
    <name evidence="9" type="ORF">B7R54_00715</name>
</gene>
<feature type="signal peptide" evidence="7">
    <location>
        <begin position="1"/>
        <end position="23"/>
    </location>
</feature>
<feature type="chain" id="PRO_5017792832" description="Gram-positive cocci surface proteins LPxTG domain-containing protein" evidence="7">
    <location>
        <begin position="24"/>
        <end position="500"/>
    </location>
</feature>
<dbReference type="PROSITE" id="PS50847">
    <property type="entry name" value="GRAM_POS_ANCHORING"/>
    <property type="match status" value="1"/>
</dbReference>
<dbReference type="PANTHER" id="PTHR47197">
    <property type="entry name" value="PROTEIN NIRF"/>
    <property type="match status" value="1"/>
</dbReference>
<evidence type="ECO:0000256" key="5">
    <source>
        <dbReference type="SAM" id="MobiDB-lite"/>
    </source>
</evidence>
<dbReference type="Gene3D" id="2.40.10.500">
    <property type="match status" value="1"/>
</dbReference>
<dbReference type="InterPro" id="IPR013783">
    <property type="entry name" value="Ig-like_fold"/>
</dbReference>
<evidence type="ECO:0000313" key="10">
    <source>
        <dbReference type="Proteomes" id="UP000256486"/>
    </source>
</evidence>
<evidence type="ECO:0000256" key="6">
    <source>
        <dbReference type="SAM" id="Phobius"/>
    </source>
</evidence>
<dbReference type="InterPro" id="IPR051200">
    <property type="entry name" value="Host-pathogen_enzymatic-act"/>
</dbReference>
<dbReference type="InterPro" id="IPR019931">
    <property type="entry name" value="LPXTG_anchor"/>
</dbReference>
<dbReference type="PANTHER" id="PTHR47197:SF3">
    <property type="entry name" value="DIHYDRO-HEME D1 DEHYDROGENASE"/>
    <property type="match status" value="1"/>
</dbReference>
<dbReference type="GO" id="GO:0016020">
    <property type="term" value="C:membrane"/>
    <property type="evidence" value="ECO:0007669"/>
    <property type="project" value="InterPro"/>
</dbReference>
<dbReference type="InterPro" id="IPR015919">
    <property type="entry name" value="Cadherin-like_sf"/>
</dbReference>
<evidence type="ECO:0000259" key="8">
    <source>
        <dbReference type="PROSITE" id="PS50847"/>
    </source>
</evidence>
<keyword evidence="6" id="KW-1133">Transmembrane helix</keyword>
<feature type="region of interest" description="Disordered" evidence="5">
    <location>
        <begin position="418"/>
        <end position="468"/>
    </location>
</feature>
<dbReference type="AlphaFoldDB" id="A0A3E0VGA2"/>
<sequence length="500" mass="48894">MNRIPLIAVPALCALLLVGGASASAVTGTPVVTDPLVTLAGSAPTAVVPAANGGFFALNSGLDSVIEYNAAGQQVGAKATALLPVGSKSSAMVSDLFGSLYVANPGGAKPSVSRVDIKTGAITPFSLPAADVPVSLAISSTRDVFVTKKNDEVTRITPADVVTLAFAKLPAGSDPRGVVTDAAGNVYTANHGSNTISKITPMGDVSVYATLGAGAGPTGLAITPKGILWVSDEVSDTVLSFDTSKPANTPPLGTFNLPPAAHPVALRVDEFDNLFVADSGTNAISVIVPGNPKPQPVTGVSSSPVALAISSDNKLLVASKDGNAISSISLETKIGTSTIGPLTVGTAFAGTATATGVGDITFSSPDLPAWLKLDPSTGALTGTPTASGASSFTLRALSSVGRSDARTVTFDVAAAVVTPTPTPTPAPTTGGGTGGQGAGTGSGSGSSGPGSAGSGGHGTGSLASTGADDVAPWGLAGSVLTFLGLGALVLSSRRRARSEA</sequence>
<accession>A0A3E0VGA2</accession>
<evidence type="ECO:0000313" key="9">
    <source>
        <dbReference type="EMBL" id="RFA07897.1"/>
    </source>
</evidence>
<dbReference type="Gene3D" id="2.130.10.10">
    <property type="entry name" value="YVTN repeat-like/Quinoprotein amine dehydrogenase"/>
    <property type="match status" value="1"/>
</dbReference>
<dbReference type="OrthoDB" id="5124697at2"/>
<feature type="transmembrane region" description="Helical" evidence="6">
    <location>
        <begin position="470"/>
        <end position="490"/>
    </location>
</feature>
<reference evidence="9 10" key="1">
    <citation type="submission" date="2017-04" db="EMBL/GenBank/DDBJ databases">
        <title>Comparative genome analysis of Subtercola boreus.</title>
        <authorList>
            <person name="Cho Y.-J."/>
            <person name="Cho A."/>
            <person name="Kim O.-S."/>
            <person name="Lee J.-I."/>
        </authorList>
    </citation>
    <scope>NUCLEOTIDE SEQUENCE [LARGE SCALE GENOMIC DNA]</scope>
    <source>
        <strain evidence="9 10">K300</strain>
    </source>
</reference>